<dbReference type="Gene3D" id="1.10.10.10">
    <property type="entry name" value="Winged helix-like DNA-binding domain superfamily/Winged helix DNA-binding domain"/>
    <property type="match status" value="1"/>
</dbReference>
<evidence type="ECO:0000259" key="7">
    <source>
        <dbReference type="Pfam" id="PF08281"/>
    </source>
</evidence>
<evidence type="ECO:0000256" key="4">
    <source>
        <dbReference type="ARBA" id="ARBA00023125"/>
    </source>
</evidence>
<evidence type="ECO:0000256" key="2">
    <source>
        <dbReference type="ARBA" id="ARBA00023015"/>
    </source>
</evidence>
<dbReference type="GO" id="GO:0016987">
    <property type="term" value="F:sigma factor activity"/>
    <property type="evidence" value="ECO:0007669"/>
    <property type="project" value="UniProtKB-KW"/>
</dbReference>
<protein>
    <submittedName>
        <fullName evidence="8">Sigma-70 family RNA polymerase sigma factor</fullName>
    </submittedName>
</protein>
<dbReference type="InterPro" id="IPR013324">
    <property type="entry name" value="RNA_pol_sigma_r3/r4-like"/>
</dbReference>
<sequence length="223" mass="25622">MAGSTPLDPSSLAAPEDDRRLVEALRAGDERAFTELLERYHSTLVRLAMIYVADRAVAEEVVQETWLGVLQGIDRFEGRASLKTWIVRILLNRARTRRHREARSIPFSAFWNPEGDPGEPAVEPERFLPADHLKWPHHWNEFPDSWSGLEERLVAQETYAYIRQVIEALPPHQREVITLRDIEGWTAGEVCAALGISEGNQRVLLHRARSRVRRALEQYLSEQ</sequence>
<evidence type="ECO:0000256" key="5">
    <source>
        <dbReference type="ARBA" id="ARBA00023163"/>
    </source>
</evidence>
<comment type="caution">
    <text evidence="8">The sequence shown here is derived from an EMBL/GenBank/DDBJ whole genome shotgun (WGS) entry which is preliminary data.</text>
</comment>
<dbReference type="Pfam" id="PF04542">
    <property type="entry name" value="Sigma70_r2"/>
    <property type="match status" value="1"/>
</dbReference>
<gene>
    <name evidence="8" type="ORF">ENP13_00295</name>
</gene>
<dbReference type="InterPro" id="IPR036388">
    <property type="entry name" value="WH-like_DNA-bd_sf"/>
</dbReference>
<dbReference type="Gene3D" id="1.10.1740.10">
    <property type="match status" value="1"/>
</dbReference>
<dbReference type="GO" id="GO:0006352">
    <property type="term" value="P:DNA-templated transcription initiation"/>
    <property type="evidence" value="ECO:0007669"/>
    <property type="project" value="InterPro"/>
</dbReference>
<accession>A0A7C3APP9</accession>
<keyword evidence="3" id="KW-0731">Sigma factor</keyword>
<reference evidence="8" key="1">
    <citation type="journal article" date="2020" name="mSystems">
        <title>Genome- and Community-Level Interaction Insights into Carbon Utilization and Element Cycling Functions of Hydrothermarchaeota in Hydrothermal Sediment.</title>
        <authorList>
            <person name="Zhou Z."/>
            <person name="Liu Y."/>
            <person name="Xu W."/>
            <person name="Pan J."/>
            <person name="Luo Z.H."/>
            <person name="Li M."/>
        </authorList>
    </citation>
    <scope>NUCLEOTIDE SEQUENCE [LARGE SCALE GENOMIC DNA]</scope>
    <source>
        <strain evidence="8">SpSt-192</strain>
    </source>
</reference>
<keyword evidence="5" id="KW-0804">Transcription</keyword>
<dbReference type="InterPro" id="IPR014284">
    <property type="entry name" value="RNA_pol_sigma-70_dom"/>
</dbReference>
<evidence type="ECO:0000256" key="1">
    <source>
        <dbReference type="ARBA" id="ARBA00010641"/>
    </source>
</evidence>
<dbReference type="InterPro" id="IPR007627">
    <property type="entry name" value="RNA_pol_sigma70_r2"/>
</dbReference>
<feature type="domain" description="RNA polymerase sigma-70 region 2" evidence="6">
    <location>
        <begin position="36"/>
        <end position="103"/>
    </location>
</feature>
<dbReference type="EMBL" id="DSID01000025">
    <property type="protein sequence ID" value="HEX69675.1"/>
    <property type="molecule type" value="Genomic_DNA"/>
</dbReference>
<proteinExistence type="inferred from homology"/>
<dbReference type="InterPro" id="IPR013249">
    <property type="entry name" value="RNA_pol_sigma70_r4_t2"/>
</dbReference>
<feature type="domain" description="RNA polymerase sigma factor 70 region 4 type 2" evidence="7">
    <location>
        <begin position="161"/>
        <end position="211"/>
    </location>
</feature>
<dbReference type="PANTHER" id="PTHR43133">
    <property type="entry name" value="RNA POLYMERASE ECF-TYPE SIGMA FACTO"/>
    <property type="match status" value="1"/>
</dbReference>
<dbReference type="SUPFAM" id="SSF88659">
    <property type="entry name" value="Sigma3 and sigma4 domains of RNA polymerase sigma factors"/>
    <property type="match status" value="1"/>
</dbReference>
<dbReference type="SUPFAM" id="SSF88946">
    <property type="entry name" value="Sigma2 domain of RNA polymerase sigma factors"/>
    <property type="match status" value="1"/>
</dbReference>
<keyword evidence="4" id="KW-0238">DNA-binding</keyword>
<keyword evidence="2" id="KW-0805">Transcription regulation</keyword>
<organism evidence="8">
    <name type="scientific">Thermorudis sp</name>
    <dbReference type="NCBI Taxonomy" id="1969470"/>
    <lineage>
        <taxon>Bacteria</taxon>
        <taxon>Pseudomonadati</taxon>
        <taxon>Thermomicrobiota</taxon>
        <taxon>Thermomicrobia</taxon>
        <taxon>Thermomicrobia incertae sedis</taxon>
        <taxon>Thermorudis</taxon>
    </lineage>
</organism>
<name>A0A7C3APP9_9BACT</name>
<dbReference type="InterPro" id="IPR013325">
    <property type="entry name" value="RNA_pol_sigma_r2"/>
</dbReference>
<dbReference type="CDD" id="cd06171">
    <property type="entry name" value="Sigma70_r4"/>
    <property type="match status" value="1"/>
</dbReference>
<dbReference type="NCBIfam" id="TIGR02937">
    <property type="entry name" value="sigma70-ECF"/>
    <property type="match status" value="1"/>
</dbReference>
<evidence type="ECO:0000259" key="6">
    <source>
        <dbReference type="Pfam" id="PF04542"/>
    </source>
</evidence>
<comment type="similarity">
    <text evidence="1">Belongs to the sigma-70 factor family. ECF subfamily.</text>
</comment>
<dbReference type="Pfam" id="PF08281">
    <property type="entry name" value="Sigma70_r4_2"/>
    <property type="match status" value="1"/>
</dbReference>
<dbReference type="InterPro" id="IPR039425">
    <property type="entry name" value="RNA_pol_sigma-70-like"/>
</dbReference>
<dbReference type="GO" id="GO:0003677">
    <property type="term" value="F:DNA binding"/>
    <property type="evidence" value="ECO:0007669"/>
    <property type="project" value="UniProtKB-KW"/>
</dbReference>
<evidence type="ECO:0000313" key="8">
    <source>
        <dbReference type="EMBL" id="HEX69675.1"/>
    </source>
</evidence>
<evidence type="ECO:0000256" key="3">
    <source>
        <dbReference type="ARBA" id="ARBA00023082"/>
    </source>
</evidence>
<dbReference type="AlphaFoldDB" id="A0A7C3APP9"/>
<dbReference type="PANTHER" id="PTHR43133:SF8">
    <property type="entry name" value="RNA POLYMERASE SIGMA FACTOR HI_1459-RELATED"/>
    <property type="match status" value="1"/>
</dbReference>